<reference evidence="1" key="1">
    <citation type="submission" date="2021-05" db="EMBL/GenBank/DDBJ databases">
        <authorList>
            <person name="Alioto T."/>
            <person name="Alioto T."/>
            <person name="Gomez Garrido J."/>
        </authorList>
    </citation>
    <scope>NUCLEOTIDE SEQUENCE</scope>
</reference>
<name>A0A8D8L8E6_9HEMI</name>
<sequence>MSRNTSSLNIFWRSPFLPWSNLNNGNFSSCFEFLTFLLFSLLAQSTDSMTSSFSHMCLSSLSHGSPLDVSFLSFTRVIRRIFSIAGNPSKGLIKPQTCFDPLRKDQSQVSSAYDVNNTSNK</sequence>
<proteinExistence type="predicted"/>
<dbReference type="EMBL" id="HBUF01001429">
    <property type="protein sequence ID" value="CAG6605939.1"/>
    <property type="molecule type" value="Transcribed_RNA"/>
</dbReference>
<dbReference type="AlphaFoldDB" id="A0A8D8L8E6"/>
<evidence type="ECO:0000313" key="1">
    <source>
        <dbReference type="EMBL" id="CAG6605939.1"/>
    </source>
</evidence>
<organism evidence="1">
    <name type="scientific">Cacopsylla melanoneura</name>
    <dbReference type="NCBI Taxonomy" id="428564"/>
    <lineage>
        <taxon>Eukaryota</taxon>
        <taxon>Metazoa</taxon>
        <taxon>Ecdysozoa</taxon>
        <taxon>Arthropoda</taxon>
        <taxon>Hexapoda</taxon>
        <taxon>Insecta</taxon>
        <taxon>Pterygota</taxon>
        <taxon>Neoptera</taxon>
        <taxon>Paraneoptera</taxon>
        <taxon>Hemiptera</taxon>
        <taxon>Sternorrhyncha</taxon>
        <taxon>Psylloidea</taxon>
        <taxon>Psyllidae</taxon>
        <taxon>Psyllinae</taxon>
        <taxon>Cacopsylla</taxon>
    </lineage>
</organism>
<protein>
    <submittedName>
        <fullName evidence="1">Uncharacterized protein</fullName>
    </submittedName>
</protein>
<accession>A0A8D8L8E6</accession>